<reference evidence="1" key="1">
    <citation type="journal article" date="2019" name="bioRxiv">
        <title>The Genome of the Zebra Mussel, Dreissena polymorpha: A Resource for Invasive Species Research.</title>
        <authorList>
            <person name="McCartney M.A."/>
            <person name="Auch B."/>
            <person name="Kono T."/>
            <person name="Mallez S."/>
            <person name="Zhang Y."/>
            <person name="Obille A."/>
            <person name="Becker A."/>
            <person name="Abrahante J.E."/>
            <person name="Garbe J."/>
            <person name="Badalamenti J.P."/>
            <person name="Herman A."/>
            <person name="Mangelson H."/>
            <person name="Liachko I."/>
            <person name="Sullivan S."/>
            <person name="Sone E.D."/>
            <person name="Koren S."/>
            <person name="Silverstein K.A.T."/>
            <person name="Beckman K.B."/>
            <person name="Gohl D.M."/>
        </authorList>
    </citation>
    <scope>NUCLEOTIDE SEQUENCE</scope>
    <source>
        <strain evidence="1">Duluth1</strain>
        <tissue evidence="1">Whole animal</tissue>
    </source>
</reference>
<dbReference type="AlphaFoldDB" id="A0A9D4MGF3"/>
<protein>
    <submittedName>
        <fullName evidence="1">Uncharacterized protein</fullName>
    </submittedName>
</protein>
<keyword evidence="2" id="KW-1185">Reference proteome</keyword>
<gene>
    <name evidence="1" type="ORF">DPMN_038492</name>
</gene>
<dbReference type="SUPFAM" id="SSF57903">
    <property type="entry name" value="FYVE/PHD zinc finger"/>
    <property type="match status" value="1"/>
</dbReference>
<dbReference type="EMBL" id="JAIWYP010000002">
    <property type="protein sequence ID" value="KAH3875229.1"/>
    <property type="molecule type" value="Genomic_DNA"/>
</dbReference>
<dbReference type="Gene3D" id="3.30.40.10">
    <property type="entry name" value="Zinc/RING finger domain, C3HC4 (zinc finger)"/>
    <property type="match status" value="1"/>
</dbReference>
<evidence type="ECO:0000313" key="2">
    <source>
        <dbReference type="Proteomes" id="UP000828390"/>
    </source>
</evidence>
<name>A0A9D4MGF3_DREPO</name>
<sequence length="138" mass="15473">MNSPSDRPQTEPDGIESASNIYKQEYFDAITATVVNEVWQTLDVSKLTREDFTDEHVICCGEQSDEDMIGCECRSQCARGGLFHYACVGVDPDKIQSPWYCSTEYQNQQIVPYQYCNCRIDLGTNEAMIGCAAEAICT</sequence>
<comment type="caution">
    <text evidence="1">The sequence shown here is derived from an EMBL/GenBank/DDBJ whole genome shotgun (WGS) entry which is preliminary data.</text>
</comment>
<organism evidence="1 2">
    <name type="scientific">Dreissena polymorpha</name>
    <name type="common">Zebra mussel</name>
    <name type="synonym">Mytilus polymorpha</name>
    <dbReference type="NCBI Taxonomy" id="45954"/>
    <lineage>
        <taxon>Eukaryota</taxon>
        <taxon>Metazoa</taxon>
        <taxon>Spiralia</taxon>
        <taxon>Lophotrochozoa</taxon>
        <taxon>Mollusca</taxon>
        <taxon>Bivalvia</taxon>
        <taxon>Autobranchia</taxon>
        <taxon>Heteroconchia</taxon>
        <taxon>Euheterodonta</taxon>
        <taxon>Imparidentia</taxon>
        <taxon>Neoheterodontei</taxon>
        <taxon>Myida</taxon>
        <taxon>Dreissenoidea</taxon>
        <taxon>Dreissenidae</taxon>
        <taxon>Dreissena</taxon>
    </lineage>
</organism>
<reference evidence="1" key="2">
    <citation type="submission" date="2020-11" db="EMBL/GenBank/DDBJ databases">
        <authorList>
            <person name="McCartney M.A."/>
            <person name="Auch B."/>
            <person name="Kono T."/>
            <person name="Mallez S."/>
            <person name="Becker A."/>
            <person name="Gohl D.M."/>
            <person name="Silverstein K.A.T."/>
            <person name="Koren S."/>
            <person name="Bechman K.B."/>
            <person name="Herman A."/>
            <person name="Abrahante J.E."/>
            <person name="Garbe J."/>
        </authorList>
    </citation>
    <scope>NUCLEOTIDE SEQUENCE</scope>
    <source>
        <strain evidence="1">Duluth1</strain>
        <tissue evidence="1">Whole animal</tissue>
    </source>
</reference>
<dbReference type="InterPro" id="IPR011011">
    <property type="entry name" value="Znf_FYVE_PHD"/>
</dbReference>
<dbReference type="InterPro" id="IPR013083">
    <property type="entry name" value="Znf_RING/FYVE/PHD"/>
</dbReference>
<evidence type="ECO:0000313" key="1">
    <source>
        <dbReference type="EMBL" id="KAH3875229.1"/>
    </source>
</evidence>
<accession>A0A9D4MGF3</accession>
<proteinExistence type="predicted"/>
<dbReference type="Proteomes" id="UP000828390">
    <property type="component" value="Unassembled WGS sequence"/>
</dbReference>